<organism evidence="2 3">
    <name type="scientific">Sclerotinia nivalis</name>
    <dbReference type="NCBI Taxonomy" id="352851"/>
    <lineage>
        <taxon>Eukaryota</taxon>
        <taxon>Fungi</taxon>
        <taxon>Dikarya</taxon>
        <taxon>Ascomycota</taxon>
        <taxon>Pezizomycotina</taxon>
        <taxon>Leotiomycetes</taxon>
        <taxon>Helotiales</taxon>
        <taxon>Sclerotiniaceae</taxon>
        <taxon>Sclerotinia</taxon>
    </lineage>
</organism>
<dbReference type="AlphaFoldDB" id="A0A9X0DIG2"/>
<evidence type="ECO:0000313" key="2">
    <source>
        <dbReference type="EMBL" id="KAJ8062837.1"/>
    </source>
</evidence>
<dbReference type="EMBL" id="JAPEIS010000009">
    <property type="protein sequence ID" value="KAJ8062837.1"/>
    <property type="molecule type" value="Genomic_DNA"/>
</dbReference>
<feature type="domain" description="Aminoglycoside phosphotransferase" evidence="1">
    <location>
        <begin position="57"/>
        <end position="135"/>
    </location>
</feature>
<dbReference type="OrthoDB" id="2906425at2759"/>
<gene>
    <name evidence="2" type="ORF">OCU04_008092</name>
</gene>
<accession>A0A9X0DIG2</accession>
<dbReference type="InterPro" id="IPR002575">
    <property type="entry name" value="Aminoglycoside_PTrfase"/>
</dbReference>
<sequence>MPFLPGISCLEALSCQVTMNTYYEAKHIKFIISLANYFARCWRNQQSIDSEVLAQHKAAMLRRLSNLRQPSTVLSSSFIAELELTVPILFSPDYPQVLTHGDLSLTNILVNEETFEITAIVDWSLATVLPFGIELDILRLTTGYMDLEGWHDYGCRNKLTEAFWTEFYALSGAEANLRIRAELAAKLGTVLRYGFQRYASGAPTEVVAEETSSFLKKWAADYAHT</sequence>
<reference evidence="2" key="1">
    <citation type="submission" date="2022-11" db="EMBL/GenBank/DDBJ databases">
        <title>Genome Resource of Sclerotinia nivalis Strain SnTB1, a Plant Pathogen Isolated from American Ginseng.</title>
        <authorList>
            <person name="Fan S."/>
        </authorList>
    </citation>
    <scope>NUCLEOTIDE SEQUENCE</scope>
    <source>
        <strain evidence="2">SnTB1</strain>
    </source>
</reference>
<dbReference type="Gene3D" id="3.90.1200.10">
    <property type="match status" value="1"/>
</dbReference>
<dbReference type="Proteomes" id="UP001152300">
    <property type="component" value="Unassembled WGS sequence"/>
</dbReference>
<name>A0A9X0DIG2_9HELO</name>
<dbReference type="SUPFAM" id="SSF56112">
    <property type="entry name" value="Protein kinase-like (PK-like)"/>
    <property type="match status" value="1"/>
</dbReference>
<dbReference type="InterPro" id="IPR051678">
    <property type="entry name" value="AGP_Transferase"/>
</dbReference>
<evidence type="ECO:0000259" key="1">
    <source>
        <dbReference type="Pfam" id="PF01636"/>
    </source>
</evidence>
<protein>
    <recommendedName>
        <fullName evidence="1">Aminoglycoside phosphotransferase domain-containing protein</fullName>
    </recommendedName>
</protein>
<dbReference type="InterPro" id="IPR011009">
    <property type="entry name" value="Kinase-like_dom_sf"/>
</dbReference>
<dbReference type="PANTHER" id="PTHR21310">
    <property type="entry name" value="AMINOGLYCOSIDE PHOSPHOTRANSFERASE-RELATED-RELATED"/>
    <property type="match status" value="1"/>
</dbReference>
<keyword evidence="3" id="KW-1185">Reference proteome</keyword>
<comment type="caution">
    <text evidence="2">The sequence shown here is derived from an EMBL/GenBank/DDBJ whole genome shotgun (WGS) entry which is preliminary data.</text>
</comment>
<proteinExistence type="predicted"/>
<dbReference type="Pfam" id="PF01636">
    <property type="entry name" value="APH"/>
    <property type="match status" value="1"/>
</dbReference>
<evidence type="ECO:0000313" key="3">
    <source>
        <dbReference type="Proteomes" id="UP001152300"/>
    </source>
</evidence>
<dbReference type="PANTHER" id="PTHR21310:SF15">
    <property type="entry name" value="AMINOGLYCOSIDE PHOSPHOTRANSFERASE DOMAIN-CONTAINING PROTEIN"/>
    <property type="match status" value="1"/>
</dbReference>